<dbReference type="PANTHER" id="PTHR41533">
    <property type="entry name" value="L,D-TRANSPEPTIDASE HI_1667-RELATED"/>
    <property type="match status" value="1"/>
</dbReference>
<dbReference type="Pfam" id="PF03734">
    <property type="entry name" value="YkuD"/>
    <property type="match status" value="1"/>
</dbReference>
<dbReference type="PANTHER" id="PTHR41533:SF1">
    <property type="entry name" value="L,D-TRANSPEPTIDASE YCBB-RELATED"/>
    <property type="match status" value="1"/>
</dbReference>
<evidence type="ECO:0000256" key="1">
    <source>
        <dbReference type="ARBA" id="ARBA00004752"/>
    </source>
</evidence>
<dbReference type="PROSITE" id="PS52029">
    <property type="entry name" value="LD_TPASE"/>
    <property type="match status" value="1"/>
</dbReference>
<dbReference type="GO" id="GO:0016740">
    <property type="term" value="F:transferase activity"/>
    <property type="evidence" value="ECO:0007669"/>
    <property type="project" value="UniProtKB-KW"/>
</dbReference>
<dbReference type="InterPro" id="IPR005490">
    <property type="entry name" value="LD_TPept_cat_dom"/>
</dbReference>
<accession>A0A1X7P1H6</accession>
<dbReference type="Proteomes" id="UP000193083">
    <property type="component" value="Unassembled WGS sequence"/>
</dbReference>
<comment type="similarity">
    <text evidence="2">Belongs to the YkuD family.</text>
</comment>
<sequence length="418" mass="46443">MKMKTSRRTFLLSAGALAATAYGAQAQDVIQDILNANRRGSWDDQFDARASSKAAKVSSHLPIFSPETIAYVEQAIGQYSNIVAQGGWPDVPATKKLKLGVVDPDVEVLRRRLMISGDLASSAGMSRSFDSYVDSALKRFQARHGLPADGVTGKYTYAALNVTAQVRLGQLETNLVRLRSMSGFLGDRYVMVNIPAAQIEAVEGNRVVQRHTAIVGKIDRQTPILNSKINEVIVNPYWNAPESIVIKDIIPHMRKNPTYLTDNSIRLIAPDGTEVDPASVDWNTNDAVKYRFRQDPGKINAMASVKINFPNPHAVYMHDTPQQSLFSKLMRFDSSGCVRVQNVRDLVTWLLRDTPGWNRQRFEETIRSGENTPVALTNPVPVYFTYVTAWSTGDGVVHFRDDIYARDGVDELQLSTAL</sequence>
<dbReference type="UniPathway" id="UPA00219"/>
<feature type="domain" description="L,D-TPase catalytic" evidence="9">
    <location>
        <begin position="188"/>
        <end position="377"/>
    </location>
</feature>
<evidence type="ECO:0000256" key="2">
    <source>
        <dbReference type="ARBA" id="ARBA00005992"/>
    </source>
</evidence>
<dbReference type="CDD" id="cd16913">
    <property type="entry name" value="YkuD_like"/>
    <property type="match status" value="1"/>
</dbReference>
<evidence type="ECO:0000256" key="5">
    <source>
        <dbReference type="ARBA" id="ARBA00022984"/>
    </source>
</evidence>
<keyword evidence="5 7" id="KW-0573">Peptidoglycan synthesis</keyword>
<feature type="chain" id="PRO_5013231136" evidence="8">
    <location>
        <begin position="27"/>
        <end position="418"/>
    </location>
</feature>
<keyword evidence="6 7" id="KW-0961">Cell wall biogenesis/degradation</keyword>
<evidence type="ECO:0000256" key="8">
    <source>
        <dbReference type="SAM" id="SignalP"/>
    </source>
</evidence>
<dbReference type="InterPro" id="IPR036365">
    <property type="entry name" value="PGBD-like_sf"/>
</dbReference>
<dbReference type="InterPro" id="IPR002477">
    <property type="entry name" value="Peptidoglycan-bd-like"/>
</dbReference>
<dbReference type="InterPro" id="IPR052905">
    <property type="entry name" value="LD-transpeptidase_YkuD-like"/>
</dbReference>
<evidence type="ECO:0000256" key="7">
    <source>
        <dbReference type="PROSITE-ProRule" id="PRU01373"/>
    </source>
</evidence>
<dbReference type="PROSITE" id="PS51318">
    <property type="entry name" value="TAT"/>
    <property type="match status" value="1"/>
</dbReference>
<dbReference type="Pfam" id="PF01471">
    <property type="entry name" value="PG_binding_1"/>
    <property type="match status" value="1"/>
</dbReference>
<dbReference type="GO" id="GO:0009252">
    <property type="term" value="P:peptidoglycan biosynthetic process"/>
    <property type="evidence" value="ECO:0007669"/>
    <property type="project" value="UniProtKB-UniPathway"/>
</dbReference>
<comment type="pathway">
    <text evidence="1 7">Cell wall biogenesis; peptidoglycan biosynthesis.</text>
</comment>
<dbReference type="SUPFAM" id="SSF141523">
    <property type="entry name" value="L,D-transpeptidase catalytic domain-like"/>
    <property type="match status" value="1"/>
</dbReference>
<dbReference type="Gene3D" id="1.10.101.10">
    <property type="entry name" value="PGBD-like superfamily/PGBD"/>
    <property type="match status" value="1"/>
</dbReference>
<evidence type="ECO:0000259" key="9">
    <source>
        <dbReference type="PROSITE" id="PS52029"/>
    </source>
</evidence>
<organism evidence="10 11">
    <name type="scientific">Mesorhizobium australicum</name>
    <dbReference type="NCBI Taxonomy" id="536018"/>
    <lineage>
        <taxon>Bacteria</taxon>
        <taxon>Pseudomonadati</taxon>
        <taxon>Pseudomonadota</taxon>
        <taxon>Alphaproteobacteria</taxon>
        <taxon>Hyphomicrobiales</taxon>
        <taxon>Phyllobacteriaceae</taxon>
        <taxon>Mesorhizobium</taxon>
    </lineage>
</organism>
<feature type="active site" description="Proton donor/acceptor" evidence="7">
    <location>
        <position position="318"/>
    </location>
</feature>
<dbReference type="InterPro" id="IPR038063">
    <property type="entry name" value="Transpep_catalytic_dom"/>
</dbReference>
<dbReference type="InterPro" id="IPR006311">
    <property type="entry name" value="TAT_signal"/>
</dbReference>
<evidence type="ECO:0000313" key="11">
    <source>
        <dbReference type="Proteomes" id="UP000193083"/>
    </source>
</evidence>
<feature type="active site" description="Nucleophile" evidence="7">
    <location>
        <position position="337"/>
    </location>
</feature>
<protein>
    <submittedName>
        <fullName evidence="10">Murein L,D-transpeptidase YcbB/YkuD</fullName>
    </submittedName>
</protein>
<reference evidence="10 11" key="1">
    <citation type="submission" date="2017-04" db="EMBL/GenBank/DDBJ databases">
        <authorList>
            <person name="Afonso C.L."/>
            <person name="Miller P.J."/>
            <person name="Scott M.A."/>
            <person name="Spackman E."/>
            <person name="Goraichik I."/>
            <person name="Dimitrov K.M."/>
            <person name="Suarez D.L."/>
            <person name="Swayne D.E."/>
        </authorList>
    </citation>
    <scope>NUCLEOTIDE SEQUENCE [LARGE SCALE GENOMIC DNA]</scope>
    <source>
        <strain evidence="10 11">B5P</strain>
    </source>
</reference>
<keyword evidence="3" id="KW-0808">Transferase</keyword>
<evidence type="ECO:0000256" key="6">
    <source>
        <dbReference type="ARBA" id="ARBA00023316"/>
    </source>
</evidence>
<dbReference type="GO" id="GO:0004180">
    <property type="term" value="F:carboxypeptidase activity"/>
    <property type="evidence" value="ECO:0007669"/>
    <property type="project" value="UniProtKB-ARBA"/>
</dbReference>
<dbReference type="EMBL" id="FXBL01000004">
    <property type="protein sequence ID" value="SMH44647.1"/>
    <property type="molecule type" value="Genomic_DNA"/>
</dbReference>
<dbReference type="SUPFAM" id="SSF47090">
    <property type="entry name" value="PGBD-like"/>
    <property type="match status" value="1"/>
</dbReference>
<proteinExistence type="inferred from homology"/>
<keyword evidence="11" id="KW-1185">Reference proteome</keyword>
<evidence type="ECO:0000313" key="10">
    <source>
        <dbReference type="EMBL" id="SMH44647.1"/>
    </source>
</evidence>
<gene>
    <name evidence="10" type="ORF">SAMN02982922_3080</name>
</gene>
<dbReference type="GO" id="GO:0071555">
    <property type="term" value="P:cell wall organization"/>
    <property type="evidence" value="ECO:0007669"/>
    <property type="project" value="UniProtKB-UniRule"/>
</dbReference>
<evidence type="ECO:0000256" key="3">
    <source>
        <dbReference type="ARBA" id="ARBA00022679"/>
    </source>
</evidence>
<dbReference type="InterPro" id="IPR036366">
    <property type="entry name" value="PGBDSf"/>
</dbReference>
<keyword evidence="4 7" id="KW-0133">Cell shape</keyword>
<keyword evidence="8" id="KW-0732">Signal</keyword>
<dbReference type="Gene3D" id="2.40.440.10">
    <property type="entry name" value="L,D-transpeptidase catalytic domain-like"/>
    <property type="match status" value="1"/>
</dbReference>
<feature type="signal peptide" evidence="8">
    <location>
        <begin position="1"/>
        <end position="26"/>
    </location>
</feature>
<dbReference type="GO" id="GO:0008360">
    <property type="term" value="P:regulation of cell shape"/>
    <property type="evidence" value="ECO:0007669"/>
    <property type="project" value="UniProtKB-UniRule"/>
</dbReference>
<evidence type="ECO:0000256" key="4">
    <source>
        <dbReference type="ARBA" id="ARBA00022960"/>
    </source>
</evidence>
<dbReference type="AlphaFoldDB" id="A0A1X7P1H6"/>
<name>A0A1X7P1H6_9HYPH</name>